<sequence length="446" mass="47910">MNQPELEALAADAYVYGYPLVAGLTTIDRFVHGGLGVLPATPFNRFAHATRLAGPDDDFVSVNNDVLYSVAQLDLSEGPQLLHVPDTAGAYHVLQFVDAWTDNFAYLGSRATGSAARTWLIVPPGWHGTPADPDRVIAAPTTVATVVGRLACAGPDDLPRVSALQDGLLLEPLEPGGVAAGLPAPDPDVPERLAFFERLRVWMAAYPPAAADRDYQQRFAPLGLLDPGPSPYRAAAPDWTLTLATGLAAGRERVEDATRTPEDHPPGEWRTALHLVDHNTAFLGPGTLDDPEWRIPDRRAAYLSRAAAARAGLWGCHAYEALHAATTDDADGRPLDGTHPYTLRFPPDGLPPAEEFWSLTVYGLPDHRLVANPAARHSIGSRTPGLVRDPDGGLTLHLRHEPPTAPSEAANWLPTPAGPFRPVIRLYRPGPAALAGTYRLPPLHRA</sequence>
<dbReference type="SUPFAM" id="SSF160935">
    <property type="entry name" value="VPA0735-like"/>
    <property type="match status" value="1"/>
</dbReference>
<dbReference type="RefSeq" id="WP_344345149.1">
    <property type="nucleotide sequence ID" value="NZ_BAAAKJ010000483.1"/>
</dbReference>
<reference evidence="3 4" key="1">
    <citation type="journal article" date="2019" name="Int. J. Syst. Evol. Microbiol.">
        <title>The Global Catalogue of Microorganisms (GCM) 10K type strain sequencing project: providing services to taxonomists for standard genome sequencing and annotation.</title>
        <authorList>
            <consortium name="The Broad Institute Genomics Platform"/>
            <consortium name="The Broad Institute Genome Sequencing Center for Infectious Disease"/>
            <person name="Wu L."/>
            <person name="Ma J."/>
        </authorList>
    </citation>
    <scope>NUCLEOTIDE SEQUENCE [LARGE SCALE GENOMIC DNA]</scope>
    <source>
        <strain evidence="3 4">JCM 12393</strain>
    </source>
</reference>
<dbReference type="Proteomes" id="UP001499863">
    <property type="component" value="Unassembled WGS sequence"/>
</dbReference>
<feature type="domain" description="DUF1214" evidence="1">
    <location>
        <begin position="320"/>
        <end position="430"/>
    </location>
</feature>
<dbReference type="Pfam" id="PF06742">
    <property type="entry name" value="DUF1214"/>
    <property type="match status" value="1"/>
</dbReference>
<dbReference type="InterPro" id="IPR010679">
    <property type="entry name" value="DUF1254"/>
</dbReference>
<dbReference type="InterPro" id="IPR010621">
    <property type="entry name" value="DUF1214"/>
</dbReference>
<feature type="domain" description="DUF1254" evidence="2">
    <location>
        <begin position="43"/>
        <end position="172"/>
    </location>
</feature>
<dbReference type="PANTHER" id="PTHR36509">
    <property type="entry name" value="BLL3101 PROTEIN"/>
    <property type="match status" value="1"/>
</dbReference>
<evidence type="ECO:0000313" key="4">
    <source>
        <dbReference type="Proteomes" id="UP001499863"/>
    </source>
</evidence>
<comment type="caution">
    <text evidence="3">The sequence shown here is derived from an EMBL/GenBank/DDBJ whole genome shotgun (WGS) entry which is preliminary data.</text>
</comment>
<evidence type="ECO:0000313" key="3">
    <source>
        <dbReference type="EMBL" id="GAA1414273.1"/>
    </source>
</evidence>
<dbReference type="PANTHER" id="PTHR36509:SF2">
    <property type="entry name" value="BLL3101 PROTEIN"/>
    <property type="match status" value="1"/>
</dbReference>
<dbReference type="EMBL" id="BAAAKJ010000483">
    <property type="protein sequence ID" value="GAA1414273.1"/>
    <property type="molecule type" value="Genomic_DNA"/>
</dbReference>
<dbReference type="Pfam" id="PF06863">
    <property type="entry name" value="DUF1254"/>
    <property type="match status" value="1"/>
</dbReference>
<dbReference type="Gene3D" id="2.60.120.600">
    <property type="entry name" value="Domain of unknown function DUF1214, C-terminal domain"/>
    <property type="match status" value="1"/>
</dbReference>
<protein>
    <submittedName>
        <fullName evidence="3">DUF1254 domain-containing protein</fullName>
    </submittedName>
</protein>
<proteinExistence type="predicted"/>
<keyword evidence="4" id="KW-1185">Reference proteome</keyword>
<gene>
    <name evidence="3" type="ORF">GCM10009639_67880</name>
</gene>
<evidence type="ECO:0000259" key="1">
    <source>
        <dbReference type="Pfam" id="PF06742"/>
    </source>
</evidence>
<name>A0ABN1YMQ0_9ACTN</name>
<dbReference type="InterPro" id="IPR037049">
    <property type="entry name" value="DUF1214_C_sf"/>
</dbReference>
<organism evidence="3 4">
    <name type="scientific">Kitasatospora putterlickiae</name>
    <dbReference type="NCBI Taxonomy" id="221725"/>
    <lineage>
        <taxon>Bacteria</taxon>
        <taxon>Bacillati</taxon>
        <taxon>Actinomycetota</taxon>
        <taxon>Actinomycetes</taxon>
        <taxon>Kitasatosporales</taxon>
        <taxon>Streptomycetaceae</taxon>
        <taxon>Kitasatospora</taxon>
    </lineage>
</organism>
<dbReference type="InterPro" id="IPR037050">
    <property type="entry name" value="DUF1254_sf"/>
</dbReference>
<accession>A0ABN1YMQ0</accession>
<dbReference type="Gene3D" id="2.60.40.1610">
    <property type="entry name" value="Domain of unknown function DUF1254"/>
    <property type="match status" value="1"/>
</dbReference>
<evidence type="ECO:0000259" key="2">
    <source>
        <dbReference type="Pfam" id="PF06863"/>
    </source>
</evidence>